<reference evidence="3 4" key="1">
    <citation type="submission" date="2016-01" db="EMBL/GenBank/DDBJ databases">
        <title>Complete genome and mega plasmid sequence of Sphingomonas panacis DCY99 elicits systemic resistance in rice to Xanthomonas oryzae.</title>
        <authorList>
            <person name="Kim Y.J."/>
            <person name="Yang D.C."/>
            <person name="Sing P."/>
        </authorList>
    </citation>
    <scope>NUCLEOTIDE SEQUENCE [LARGE SCALE GENOMIC DNA]</scope>
    <source>
        <strain evidence="3 4">DCY99</strain>
    </source>
</reference>
<evidence type="ECO:0000313" key="3">
    <source>
        <dbReference type="EMBL" id="AOH84234.1"/>
    </source>
</evidence>
<dbReference type="InterPro" id="IPR025326">
    <property type="entry name" value="DUF4232"/>
</dbReference>
<dbReference type="EMBL" id="CP014168">
    <property type="protein sequence ID" value="AOH84234.1"/>
    <property type="molecule type" value="Genomic_DNA"/>
</dbReference>
<feature type="chain" id="PRO_5013266615" description="DUF4232 domain-containing protein" evidence="1">
    <location>
        <begin position="16"/>
        <end position="170"/>
    </location>
</feature>
<accession>A0A1B3Z9Y2</accession>
<dbReference type="Proteomes" id="UP000094256">
    <property type="component" value="Chromosome"/>
</dbReference>
<name>A0A1B3Z9Y2_9SPHN</name>
<evidence type="ECO:0000313" key="4">
    <source>
        <dbReference type="Proteomes" id="UP000094256"/>
    </source>
</evidence>
<keyword evidence="4" id="KW-1185">Reference proteome</keyword>
<keyword evidence="1" id="KW-0732">Signal</keyword>
<protein>
    <recommendedName>
        <fullName evidence="2">DUF4232 domain-containing protein</fullName>
    </recommendedName>
</protein>
<gene>
    <name evidence="3" type="ORF">AWL63_09870</name>
</gene>
<dbReference type="Pfam" id="PF14016">
    <property type="entry name" value="DUF4232"/>
    <property type="match status" value="1"/>
</dbReference>
<proteinExistence type="predicted"/>
<organism evidence="3 4">
    <name type="scientific">Sphingomonas panacis</name>
    <dbReference type="NCBI Taxonomy" id="1560345"/>
    <lineage>
        <taxon>Bacteria</taxon>
        <taxon>Pseudomonadati</taxon>
        <taxon>Pseudomonadota</taxon>
        <taxon>Alphaproteobacteria</taxon>
        <taxon>Sphingomonadales</taxon>
        <taxon>Sphingomonadaceae</taxon>
        <taxon>Sphingomonas</taxon>
    </lineage>
</organism>
<dbReference type="KEGG" id="span:AWL63_09870"/>
<sequence length="170" mass="17575">MMPLIALMIAAQALAGAPAAPACRPAQLRLSLDGKDGDFNGMSHAGTEVSIRNTGADCTLPALPTIQFRDSRGRVLPAARRAPAGMHPGPVMLPLRLAGGHRATTDLRWVAGPVFPHNRSARAASIVVKIGAGTVRVPTMAVLYGETGKSIGFEQSPLHAEEGMAAGEPA</sequence>
<dbReference type="RefSeq" id="WP_069204799.1">
    <property type="nucleotide sequence ID" value="NZ_CP014168.1"/>
</dbReference>
<evidence type="ECO:0000256" key="1">
    <source>
        <dbReference type="SAM" id="SignalP"/>
    </source>
</evidence>
<feature type="domain" description="DUF4232" evidence="2">
    <location>
        <begin position="23"/>
        <end position="138"/>
    </location>
</feature>
<dbReference type="AlphaFoldDB" id="A0A1B3Z9Y2"/>
<evidence type="ECO:0000259" key="2">
    <source>
        <dbReference type="Pfam" id="PF14016"/>
    </source>
</evidence>
<feature type="signal peptide" evidence="1">
    <location>
        <begin position="1"/>
        <end position="15"/>
    </location>
</feature>
<dbReference type="OrthoDB" id="26727at2"/>